<feature type="compositionally biased region" description="Basic residues" evidence="1">
    <location>
        <begin position="174"/>
        <end position="198"/>
    </location>
</feature>
<reference evidence="2 3" key="1">
    <citation type="journal article" date="2012" name="BMC Genomics">
        <title>Comparative genomic analysis of human infective Trypanosoma cruzi lineages with the bat-restricted subspecies T. cruzi marinkellei.</title>
        <authorList>
            <person name="Franzen O."/>
            <person name="Talavera-Lopez C."/>
            <person name="Ochaya S."/>
            <person name="Butler C.E."/>
            <person name="Messenger L.A."/>
            <person name="Lewis M.D."/>
            <person name="Llewellyn M.S."/>
            <person name="Marinkelle C.J."/>
            <person name="Tyler K.M."/>
            <person name="Miles M.A."/>
            <person name="Andersson B."/>
        </authorList>
    </citation>
    <scope>NUCLEOTIDE SEQUENCE [LARGE SCALE GENOMIC DNA]</scope>
    <source>
        <strain evidence="2 3">B7</strain>
    </source>
</reference>
<name>K2N3F5_TRYCR</name>
<evidence type="ECO:0000256" key="1">
    <source>
        <dbReference type="SAM" id="MobiDB-lite"/>
    </source>
</evidence>
<protein>
    <submittedName>
        <fullName evidence="2">Uncharacterized protein</fullName>
    </submittedName>
</protein>
<keyword evidence="3" id="KW-1185">Reference proteome</keyword>
<comment type="caution">
    <text evidence="2">The sequence shown here is derived from an EMBL/GenBank/DDBJ whole genome shotgun (WGS) entry which is preliminary data.</text>
</comment>
<organism evidence="2 3">
    <name type="scientific">Trypanosoma cruzi marinkellei</name>
    <dbReference type="NCBI Taxonomy" id="85056"/>
    <lineage>
        <taxon>Eukaryota</taxon>
        <taxon>Discoba</taxon>
        <taxon>Euglenozoa</taxon>
        <taxon>Kinetoplastea</taxon>
        <taxon>Metakinetoplastina</taxon>
        <taxon>Trypanosomatida</taxon>
        <taxon>Trypanosomatidae</taxon>
        <taxon>Trypanosoma</taxon>
        <taxon>Schizotrypanum</taxon>
    </lineage>
</organism>
<feature type="compositionally biased region" description="Low complexity" evidence="1">
    <location>
        <begin position="207"/>
        <end position="217"/>
    </location>
</feature>
<feature type="region of interest" description="Disordered" evidence="1">
    <location>
        <begin position="174"/>
        <end position="217"/>
    </location>
</feature>
<feature type="region of interest" description="Disordered" evidence="1">
    <location>
        <begin position="112"/>
        <end position="140"/>
    </location>
</feature>
<accession>K2N3F5</accession>
<evidence type="ECO:0000313" key="3">
    <source>
        <dbReference type="Proteomes" id="UP000007350"/>
    </source>
</evidence>
<sequence>MCVCVCLCLWKTKPHARTGEGATKITKTTTTTAATIKTTKKGLLQQQRFRQEHGRRRETKEEEDKKKRKEGDEVWKNNEAATRIHTTQLRLTIRIFFFLQNLANTHRRSYKGDIFNGEKTNSHTDTNTKKNKRNAKATDNRRLPTLQLPFPLSLLFAPLKLHWHGMLIFGRKEKKEHRTHSRNRRRLNKNQPKVKSKHTSNLLSQKNINVNNNNNNN</sequence>
<proteinExistence type="predicted"/>
<gene>
    <name evidence="2" type="ORF">MOQ_003680</name>
</gene>
<dbReference type="AlphaFoldDB" id="K2N3F5"/>
<feature type="region of interest" description="Disordered" evidence="1">
    <location>
        <begin position="39"/>
        <end position="72"/>
    </location>
</feature>
<dbReference type="EMBL" id="AHKC01009825">
    <property type="protein sequence ID" value="EKF32464.1"/>
    <property type="molecule type" value="Genomic_DNA"/>
</dbReference>
<evidence type="ECO:0000313" key="2">
    <source>
        <dbReference type="EMBL" id="EKF32464.1"/>
    </source>
</evidence>
<feature type="compositionally biased region" description="Basic and acidic residues" evidence="1">
    <location>
        <begin position="58"/>
        <end position="72"/>
    </location>
</feature>
<dbReference type="Proteomes" id="UP000007350">
    <property type="component" value="Unassembled WGS sequence"/>
</dbReference>